<accession>A0A2M6WYR1</accession>
<proteinExistence type="predicted"/>
<evidence type="ECO:0000256" key="1">
    <source>
        <dbReference type="SAM" id="MobiDB-lite"/>
    </source>
</evidence>
<sequence>MRGSDDTILHDLARLLERCGGRFLFTVDGREYAVAALDDMPETVREQQRVLPMRQRDERNPPSSLTRRQELQEGSFNESAHEVDEADAAVLARINRDIALYRDQADDEFAAAGAALEAVQLLDTAAEEGALPEQLRRVRFEPLKGDLPPELQE</sequence>
<protein>
    <submittedName>
        <fullName evidence="2">Uncharacterized protein</fullName>
    </submittedName>
</protein>
<comment type="caution">
    <text evidence="2">The sequence shown here is derived from an EMBL/GenBank/DDBJ whole genome shotgun (WGS) entry which is preliminary data.</text>
</comment>
<evidence type="ECO:0000313" key="3">
    <source>
        <dbReference type="Proteomes" id="UP000230731"/>
    </source>
</evidence>
<organism evidence="2 3">
    <name type="scientific">Candidatus Andersenbacteria bacterium CG10_big_fil_rev_8_21_14_0_10_54_11</name>
    <dbReference type="NCBI Taxonomy" id="1974485"/>
    <lineage>
        <taxon>Bacteria</taxon>
        <taxon>Candidatus Anderseniibacteriota</taxon>
    </lineage>
</organism>
<feature type="compositionally biased region" description="Polar residues" evidence="1">
    <location>
        <begin position="61"/>
        <end position="78"/>
    </location>
</feature>
<evidence type="ECO:0000313" key="2">
    <source>
        <dbReference type="EMBL" id="PIT97941.1"/>
    </source>
</evidence>
<dbReference type="Proteomes" id="UP000230731">
    <property type="component" value="Unassembled WGS sequence"/>
</dbReference>
<dbReference type="AlphaFoldDB" id="A0A2M6WYR1"/>
<gene>
    <name evidence="2" type="ORF">COT71_03295</name>
</gene>
<feature type="region of interest" description="Disordered" evidence="1">
    <location>
        <begin position="48"/>
        <end position="83"/>
    </location>
</feature>
<feature type="compositionally biased region" description="Basic and acidic residues" evidence="1">
    <location>
        <begin position="48"/>
        <end position="60"/>
    </location>
</feature>
<reference evidence="3" key="1">
    <citation type="submission" date="2017-09" db="EMBL/GenBank/DDBJ databases">
        <title>Depth-based differentiation of microbial function through sediment-hosted aquifers and enrichment of novel symbionts in the deep terrestrial subsurface.</title>
        <authorList>
            <person name="Probst A.J."/>
            <person name="Ladd B."/>
            <person name="Jarett J.K."/>
            <person name="Geller-Mcgrath D.E."/>
            <person name="Sieber C.M.K."/>
            <person name="Emerson J.B."/>
            <person name="Anantharaman K."/>
            <person name="Thomas B.C."/>
            <person name="Malmstrom R."/>
            <person name="Stieglmeier M."/>
            <person name="Klingl A."/>
            <person name="Woyke T."/>
            <person name="Ryan C.M."/>
            <person name="Banfield J.F."/>
        </authorList>
    </citation>
    <scope>NUCLEOTIDE SEQUENCE [LARGE SCALE GENOMIC DNA]</scope>
</reference>
<name>A0A2M6WYR1_9BACT</name>
<dbReference type="EMBL" id="PEZP01000039">
    <property type="protein sequence ID" value="PIT97941.1"/>
    <property type="molecule type" value="Genomic_DNA"/>
</dbReference>